<protein>
    <submittedName>
        <fullName evidence="2">DNA repair ATPase</fullName>
    </submittedName>
</protein>
<dbReference type="InterPro" id="IPR027417">
    <property type="entry name" value="P-loop_NTPase"/>
</dbReference>
<dbReference type="Gene3D" id="3.40.50.300">
    <property type="entry name" value="P-loop containing nucleotide triphosphate hydrolases"/>
    <property type="match status" value="1"/>
</dbReference>
<dbReference type="GO" id="GO:0016887">
    <property type="term" value="F:ATP hydrolysis activity"/>
    <property type="evidence" value="ECO:0007669"/>
    <property type="project" value="InterPro"/>
</dbReference>
<dbReference type="GO" id="GO:0005524">
    <property type="term" value="F:ATP binding"/>
    <property type="evidence" value="ECO:0007669"/>
    <property type="project" value="InterPro"/>
</dbReference>
<accession>A0AB33KAJ2</accession>
<proteinExistence type="predicted"/>
<dbReference type="Pfam" id="PF12458">
    <property type="entry name" value="DUF3686"/>
    <property type="match status" value="1"/>
</dbReference>
<evidence type="ECO:0000259" key="1">
    <source>
        <dbReference type="SMART" id="SM00382"/>
    </source>
</evidence>
<reference evidence="2" key="1">
    <citation type="submission" date="2024-07" db="EMBL/GenBank/DDBJ databases">
        <title>Complete genome sequences of cellulolytic bacteria, Kitasatospora sp. CMC57 and Streptomyces sp. CMC78, isolated from Japanese agricultural soil.</title>
        <authorList>
            <person name="Hashimoto T."/>
            <person name="Ito M."/>
            <person name="Iwamoto M."/>
            <person name="Fukahori D."/>
            <person name="Shoda T."/>
            <person name="Sakoda M."/>
            <person name="Morohoshi T."/>
            <person name="Mitsuboshi M."/>
            <person name="Nishizawa T."/>
        </authorList>
    </citation>
    <scope>NUCLEOTIDE SEQUENCE</scope>
    <source>
        <strain evidence="2">CMC57</strain>
    </source>
</reference>
<organism evidence="2">
    <name type="scientific">Kitasatospora sp. CMC57</name>
    <dbReference type="NCBI Taxonomy" id="3231513"/>
    <lineage>
        <taxon>Bacteria</taxon>
        <taxon>Bacillati</taxon>
        <taxon>Actinomycetota</taxon>
        <taxon>Actinomycetes</taxon>
        <taxon>Kitasatosporales</taxon>
        <taxon>Streptomycetaceae</taxon>
        <taxon>Kitasatospora</taxon>
    </lineage>
</organism>
<dbReference type="SMART" id="SM00382">
    <property type="entry name" value="AAA"/>
    <property type="match status" value="1"/>
</dbReference>
<feature type="domain" description="AAA+ ATPase" evidence="1">
    <location>
        <begin position="1253"/>
        <end position="1403"/>
    </location>
</feature>
<dbReference type="InterPro" id="IPR057224">
    <property type="entry name" value="DUF7902"/>
</dbReference>
<dbReference type="Pfam" id="PF07728">
    <property type="entry name" value="AAA_5"/>
    <property type="match status" value="1"/>
</dbReference>
<gene>
    <name evidence="2" type="ORF">KCMC57_58600</name>
</gene>
<name>A0AB33KAJ2_9ACTN</name>
<dbReference type="InterPro" id="IPR011704">
    <property type="entry name" value="ATPase_dyneun-rel_AAA"/>
</dbReference>
<dbReference type="Pfam" id="PF25472">
    <property type="entry name" value="DUF7902"/>
    <property type="match status" value="1"/>
</dbReference>
<dbReference type="InterPro" id="IPR003593">
    <property type="entry name" value="AAA+_ATPase"/>
</dbReference>
<dbReference type="InterPro" id="IPR020958">
    <property type="entry name" value="DUF3686"/>
</dbReference>
<dbReference type="EMBL" id="AP035881">
    <property type="protein sequence ID" value="BFP49492.1"/>
    <property type="molecule type" value="Genomic_DNA"/>
</dbReference>
<dbReference type="RefSeq" id="WP_407991584.1">
    <property type="nucleotide sequence ID" value="NZ_AP035881.2"/>
</dbReference>
<evidence type="ECO:0000313" key="2">
    <source>
        <dbReference type="EMBL" id="BFP49492.1"/>
    </source>
</evidence>
<dbReference type="SUPFAM" id="SSF52540">
    <property type="entry name" value="P-loop containing nucleoside triphosphate hydrolases"/>
    <property type="match status" value="1"/>
</dbReference>
<sequence length="1580" mass="172030">MDQVVDTGTYEVLRARLSAAADELTERARALNTRRLEVFGASELRLGSSGRLRTAGPCTPQDLVAVGGFLLLGHRPPLSVGGPLAVGDVLTLHEKDLAPAGPDAVPGLLDDPRLQQDFAELHRYYREARIEQLRLTDGRLLAVFRTGPAAGDLRVLRWQLSPDGTPRYLDARGERDHVRPDGQQLHWAGATRDDHVPGPTPQLSLGGELLLATGGGTLTLSTPAGRVLHREPLDESLQTLADAEIAHARLDTLLVVRIRPYQEETVRHLVCHLPSGRISRIDAVGQACLHLPGDQGLAFPGGYHLTDGTVRTFDQPTDALGYERTVLAPNGEDVLYAFRDEATGRTLLLPYNTVRQEASVPLACQGYALLDDGTLAALRTSEDGPGRLHTVQLWQTPYVSERHAAAQPAGDGPLARIGNADLVTGLADCLALARLATAPIDTTHGYTAVLAACSRTADRHHWLAEPGLGDLHQPLRTIRDTARQVLAEHESVTQVTAHAAQAVDQAAERSAALLRLTRGENLTSATAWVTRLGELRHAQGQVESLRELRRADTARIDRLAADLLDGLTEAARRAATFLAEPDAFADHLRQATTLTSAARTITTAAEAAPLGEQTEHLAEALATVGDLVTTLDLTDPTLRTGILERLAAVLAETNRATATLAVRRRELRTREATAEFAAETALLAQATTAALAAADTPQACDDQLGRLQLRIEQLETRFADADPALTEQLTDRRTEIDDTLTTRKQTLLDERARRADRLADSATRVLDALRRRLATLSGPGEVDAALAADPMAAKIRHLAEQLADLGETARAEEVTGHLRAAREEAHHALRDRGDLYTDGGTTLRLGRHHFAVTTQRPELTLVPWQGRPTFALTGTDYRSPVTRPDFDATRRYWDQHLPSETPDMYRAEYLAASLVLQSQPLGLEALNEAQSTGRLLELVRREVEARPDEGYQRGVHDHDATTILDALLHLHADAGPLRHPAAARAAAQLFWAHGTDETTRSAWTTRARSLALARSAYGPIPAFEALTDELDYRIAEFTDRLGLAAPPRGGSYLAEELAHHPHGFAIAAPTTTLLEKFHATEDAPGLTDALKALPDTPADLAVRHQLAYAWLESFAVSTGEALDGGDLAEATTAVLCPDLPRFPATGTLRTTLTGLLGDHPRLRNGTLIVRLAELLSRTADFTTHQVPGFRAYQRLRTTLLDTERRRLHLHQYRPAPLSGFVRNRLIDEVYLPLIGDNLAKQLGATGDAAHADRSGLMLLISPPGYGKTTLVEYVAARLGLLLVKVNGPALGHRTTSLDPADAPDATARQEIEKLNFALHAGNNVLLYLDDIQHASAELLQRFIPLCDAQRRIDGIQDGQARGYDLRGKRFAVVMAANPYTESGHHFRIPDMLANRADVWNLGDVLAGREDLFELSFIENCLTANAHIAPLAGRDRADLEVLLRRASGEPADEPLSHPYPPADLDRMTAVLAKLQYVRDTVLTVNRAYIASAAQSDHSRTEPPFRLQGSYRDMAKLAERIVPVMDDRELDALIEDHYRAEAQSLGAEAEAQLLKLAELRGTLSPTQADRWAAIKAGGRHAS</sequence>